<evidence type="ECO:0000313" key="3">
    <source>
        <dbReference type="EMBL" id="GAA3623682.1"/>
    </source>
</evidence>
<sequence>MTITWRRVVEDDFPLLLEWLAEPLVKRWWNHETTAEAVEHDFGASARGQEPNQDWLALLDDDPFGLIQRSAFADYPEFRDPLARITEVPTGAMSLDYFVAASTLRGQGLGVRMISSMVTRTWVDHPGAPCIIVPVAAGNRRSWRALEKAGFTRVAEGDLEPDNPIDPPLHVVYRLDRFSTST</sequence>
<dbReference type="PANTHER" id="PTHR31438">
    <property type="entry name" value="LYSINE N-ACYLTRANSFERASE C17G9.06C-RELATED"/>
    <property type="match status" value="1"/>
</dbReference>
<dbReference type="EMBL" id="BAAAZO010000009">
    <property type="protein sequence ID" value="GAA3623682.1"/>
    <property type="molecule type" value="Genomic_DNA"/>
</dbReference>
<evidence type="ECO:0000259" key="2">
    <source>
        <dbReference type="PROSITE" id="PS51186"/>
    </source>
</evidence>
<accession>A0ABP7A2I2</accession>
<comment type="caution">
    <text evidence="3">The sequence shown here is derived from an EMBL/GenBank/DDBJ whole genome shotgun (WGS) entry which is preliminary data.</text>
</comment>
<dbReference type="SUPFAM" id="SSF55729">
    <property type="entry name" value="Acyl-CoA N-acyltransferases (Nat)"/>
    <property type="match status" value="1"/>
</dbReference>
<keyword evidence="4" id="KW-1185">Reference proteome</keyword>
<dbReference type="PROSITE" id="PS51186">
    <property type="entry name" value="GNAT"/>
    <property type="match status" value="1"/>
</dbReference>
<gene>
    <name evidence="3" type="ORF">GCM10022223_45860</name>
</gene>
<protein>
    <recommendedName>
        <fullName evidence="2">N-acetyltransferase domain-containing protein</fullName>
    </recommendedName>
</protein>
<organism evidence="3 4">
    <name type="scientific">Kineosporia mesophila</name>
    <dbReference type="NCBI Taxonomy" id="566012"/>
    <lineage>
        <taxon>Bacteria</taxon>
        <taxon>Bacillati</taxon>
        <taxon>Actinomycetota</taxon>
        <taxon>Actinomycetes</taxon>
        <taxon>Kineosporiales</taxon>
        <taxon>Kineosporiaceae</taxon>
        <taxon>Kineosporia</taxon>
    </lineage>
</organism>
<dbReference type="RefSeq" id="WP_231481374.1">
    <property type="nucleotide sequence ID" value="NZ_BAAAZO010000009.1"/>
</dbReference>
<dbReference type="InterPro" id="IPR000182">
    <property type="entry name" value="GNAT_dom"/>
</dbReference>
<dbReference type="Pfam" id="PF13523">
    <property type="entry name" value="Acetyltransf_8"/>
    <property type="match status" value="1"/>
</dbReference>
<proteinExistence type="predicted"/>
<evidence type="ECO:0000256" key="1">
    <source>
        <dbReference type="ARBA" id="ARBA00023251"/>
    </source>
</evidence>
<dbReference type="InterPro" id="IPR016181">
    <property type="entry name" value="Acyl_CoA_acyltransferase"/>
</dbReference>
<evidence type="ECO:0000313" key="4">
    <source>
        <dbReference type="Proteomes" id="UP001501074"/>
    </source>
</evidence>
<dbReference type="Gene3D" id="3.40.630.30">
    <property type="match status" value="1"/>
</dbReference>
<dbReference type="PANTHER" id="PTHR31438:SF1">
    <property type="entry name" value="LYSINE N-ACYLTRANSFERASE C17G9.06C-RELATED"/>
    <property type="match status" value="1"/>
</dbReference>
<reference evidence="4" key="1">
    <citation type="journal article" date="2019" name="Int. J. Syst. Evol. Microbiol.">
        <title>The Global Catalogue of Microorganisms (GCM) 10K type strain sequencing project: providing services to taxonomists for standard genome sequencing and annotation.</title>
        <authorList>
            <consortium name="The Broad Institute Genomics Platform"/>
            <consortium name="The Broad Institute Genome Sequencing Center for Infectious Disease"/>
            <person name="Wu L."/>
            <person name="Ma J."/>
        </authorList>
    </citation>
    <scope>NUCLEOTIDE SEQUENCE [LARGE SCALE GENOMIC DNA]</scope>
    <source>
        <strain evidence="4">JCM 16902</strain>
    </source>
</reference>
<name>A0ABP7A2I2_9ACTN</name>
<keyword evidence="1" id="KW-0046">Antibiotic resistance</keyword>
<dbReference type="Proteomes" id="UP001501074">
    <property type="component" value="Unassembled WGS sequence"/>
</dbReference>
<feature type="domain" description="N-acetyltransferase" evidence="2">
    <location>
        <begin position="3"/>
        <end position="178"/>
    </location>
</feature>